<name>A0ABN8XYU0_RANTA</name>
<dbReference type="Proteomes" id="UP001176941">
    <property type="component" value="Chromosome 11"/>
</dbReference>
<evidence type="ECO:0000313" key="2">
    <source>
        <dbReference type="EMBL" id="CAI9154538.1"/>
    </source>
</evidence>
<sequence>MGGWVSRHFLFSSILSVECLDLCWACPTCQDMVIIVQMPHRDCTLHLMETNMSSAPGRLLGVMVEDWEIHSMVPVPCLGHSWHSALSDLHYSGGSEGEGVGSLWTRCSGMASKSSDIIVSEMYDMKDPNMQRFGREVMGAG</sequence>
<protein>
    <submittedName>
        <fullName evidence="2">Uncharacterized protein</fullName>
    </submittedName>
</protein>
<evidence type="ECO:0000256" key="1">
    <source>
        <dbReference type="SAM" id="SignalP"/>
    </source>
</evidence>
<gene>
    <name evidence="2" type="ORF">MRATA1EN1_LOCUS3500</name>
</gene>
<accession>A0ABN8XYU0</accession>
<reference evidence="2" key="1">
    <citation type="submission" date="2023-04" db="EMBL/GenBank/DDBJ databases">
        <authorList>
            <consortium name="ELIXIR-Norway"/>
        </authorList>
    </citation>
    <scope>NUCLEOTIDE SEQUENCE [LARGE SCALE GENOMIC DNA]</scope>
</reference>
<feature type="chain" id="PRO_5045318293" evidence="1">
    <location>
        <begin position="26"/>
        <end position="141"/>
    </location>
</feature>
<organism evidence="2 3">
    <name type="scientific">Rangifer tarandus platyrhynchus</name>
    <name type="common">Svalbard reindeer</name>
    <dbReference type="NCBI Taxonomy" id="3082113"/>
    <lineage>
        <taxon>Eukaryota</taxon>
        <taxon>Metazoa</taxon>
        <taxon>Chordata</taxon>
        <taxon>Craniata</taxon>
        <taxon>Vertebrata</taxon>
        <taxon>Euteleostomi</taxon>
        <taxon>Mammalia</taxon>
        <taxon>Eutheria</taxon>
        <taxon>Laurasiatheria</taxon>
        <taxon>Artiodactyla</taxon>
        <taxon>Ruminantia</taxon>
        <taxon>Pecora</taxon>
        <taxon>Cervidae</taxon>
        <taxon>Odocoileinae</taxon>
        <taxon>Rangifer</taxon>
    </lineage>
</organism>
<keyword evidence="3" id="KW-1185">Reference proteome</keyword>
<keyword evidence="1" id="KW-0732">Signal</keyword>
<proteinExistence type="predicted"/>
<feature type="signal peptide" evidence="1">
    <location>
        <begin position="1"/>
        <end position="25"/>
    </location>
</feature>
<dbReference type="EMBL" id="OX459947">
    <property type="protein sequence ID" value="CAI9154538.1"/>
    <property type="molecule type" value="Genomic_DNA"/>
</dbReference>
<evidence type="ECO:0000313" key="3">
    <source>
        <dbReference type="Proteomes" id="UP001176941"/>
    </source>
</evidence>